<dbReference type="SUPFAM" id="SSF51735">
    <property type="entry name" value="NAD(P)-binding Rossmann-fold domains"/>
    <property type="match status" value="1"/>
</dbReference>
<dbReference type="Pfam" id="PF22725">
    <property type="entry name" value="GFO_IDH_MocA_C3"/>
    <property type="match status" value="1"/>
</dbReference>
<keyword evidence="4" id="KW-1185">Reference proteome</keyword>
<dbReference type="InterPro" id="IPR055170">
    <property type="entry name" value="GFO_IDH_MocA-like_dom"/>
</dbReference>
<protein>
    <submittedName>
        <fullName evidence="3">Gfo/Idh/MocA family oxidoreductase</fullName>
    </submittedName>
</protein>
<dbReference type="InterPro" id="IPR000683">
    <property type="entry name" value="Gfo/Idh/MocA-like_OxRdtase_N"/>
</dbReference>
<reference evidence="3 4" key="1">
    <citation type="submission" date="2018-11" db="EMBL/GenBank/DDBJ databases">
        <title>Taxonoimc description of Halomarina strain SPP-AMP-1.</title>
        <authorList>
            <person name="Pal Y."/>
            <person name="Srinivasana K."/>
            <person name="Verma A."/>
            <person name="Kumar P."/>
        </authorList>
    </citation>
    <scope>NUCLEOTIDE SEQUENCE [LARGE SCALE GENOMIC DNA]</scope>
    <source>
        <strain evidence="3 4">SPP-AMP-1</strain>
    </source>
</reference>
<feature type="domain" description="Gfo/Idh/MocA-like oxidoreductase N-terminal" evidence="1">
    <location>
        <begin position="13"/>
        <end position="133"/>
    </location>
</feature>
<evidence type="ECO:0000313" key="4">
    <source>
        <dbReference type="Proteomes" id="UP000282322"/>
    </source>
</evidence>
<comment type="caution">
    <text evidence="3">The sequence shown here is derived from an EMBL/GenBank/DDBJ whole genome shotgun (WGS) entry which is preliminary data.</text>
</comment>
<dbReference type="RefSeq" id="WP_124955170.1">
    <property type="nucleotide sequence ID" value="NZ_RRCH01000023.1"/>
</dbReference>
<feature type="domain" description="GFO/IDH/MocA-like oxidoreductase" evidence="2">
    <location>
        <begin position="155"/>
        <end position="257"/>
    </location>
</feature>
<name>A0A3P3R9G3_9EURY</name>
<sequence>MREYGMDDSANDLRVGLVGLGSLGMRLGRQFEDVSDAELVAVADINEENLTVAAAEFDAVTGQYTSYQTMVEEASLDAVAIATPNGLHYEQTVAALERDLHVLCEKPLATTVEDARDLYQREQRTDRVVMLGYQRHLNPAFISAHERWAAGDAEPTFITGEITHDWRSYYETMDDWRMDPELSGGGHLLNVGSHIIDAILWVTGLEPTHVDAAVVFHDDNQVFDTQSSITIEFDNNAVASVSDTGVVACTREHIHIWDDNGAVYLDGREWNERTGYTIDAEGTEHDRALDYHGRQTKAEAFTEAVQEGTTPPITVRDAFETTVVTMAAYESGRTGERIGLTGRFSLPDAH</sequence>
<proteinExistence type="predicted"/>
<dbReference type="PANTHER" id="PTHR43249:SF1">
    <property type="entry name" value="D-GLUCOSIDE 3-DEHYDROGENASE"/>
    <property type="match status" value="1"/>
</dbReference>
<dbReference type="EMBL" id="RRCH01000023">
    <property type="protein sequence ID" value="RRJ30097.1"/>
    <property type="molecule type" value="Genomic_DNA"/>
</dbReference>
<dbReference type="Gene3D" id="3.30.360.10">
    <property type="entry name" value="Dihydrodipicolinate Reductase, domain 2"/>
    <property type="match status" value="1"/>
</dbReference>
<evidence type="ECO:0000259" key="1">
    <source>
        <dbReference type="Pfam" id="PF01408"/>
    </source>
</evidence>
<dbReference type="InterPro" id="IPR036291">
    <property type="entry name" value="NAD(P)-bd_dom_sf"/>
</dbReference>
<dbReference type="OrthoDB" id="25239at2157"/>
<dbReference type="GO" id="GO:0000166">
    <property type="term" value="F:nucleotide binding"/>
    <property type="evidence" value="ECO:0007669"/>
    <property type="project" value="InterPro"/>
</dbReference>
<dbReference type="Gene3D" id="3.40.50.720">
    <property type="entry name" value="NAD(P)-binding Rossmann-like Domain"/>
    <property type="match status" value="1"/>
</dbReference>
<gene>
    <name evidence="3" type="ORF">EIK79_10975</name>
</gene>
<dbReference type="SUPFAM" id="SSF55347">
    <property type="entry name" value="Glyceraldehyde-3-phosphate dehydrogenase-like, C-terminal domain"/>
    <property type="match status" value="1"/>
</dbReference>
<dbReference type="PANTHER" id="PTHR43249">
    <property type="entry name" value="UDP-N-ACETYL-2-AMINO-2-DEOXY-D-GLUCURONATE OXIDASE"/>
    <property type="match status" value="1"/>
</dbReference>
<accession>A0A3P3R9G3</accession>
<dbReference type="Pfam" id="PF01408">
    <property type="entry name" value="GFO_IDH_MocA"/>
    <property type="match status" value="1"/>
</dbReference>
<dbReference type="InterPro" id="IPR052515">
    <property type="entry name" value="Gfo/Idh/MocA_Oxidoreductase"/>
</dbReference>
<organism evidence="3 4">
    <name type="scientific">Halocatena pleomorpha</name>
    <dbReference type="NCBI Taxonomy" id="1785090"/>
    <lineage>
        <taxon>Archaea</taxon>
        <taxon>Methanobacteriati</taxon>
        <taxon>Methanobacteriota</taxon>
        <taxon>Stenosarchaea group</taxon>
        <taxon>Halobacteria</taxon>
        <taxon>Halobacteriales</taxon>
        <taxon>Natronomonadaceae</taxon>
        <taxon>Halocatena</taxon>
    </lineage>
</organism>
<dbReference type="Proteomes" id="UP000282322">
    <property type="component" value="Unassembled WGS sequence"/>
</dbReference>
<dbReference type="AlphaFoldDB" id="A0A3P3R9G3"/>
<evidence type="ECO:0000259" key="2">
    <source>
        <dbReference type="Pfam" id="PF22725"/>
    </source>
</evidence>
<evidence type="ECO:0000313" key="3">
    <source>
        <dbReference type="EMBL" id="RRJ30097.1"/>
    </source>
</evidence>